<dbReference type="Gene3D" id="3.30.310.50">
    <property type="entry name" value="Alpha-D-phosphohexomutase, C-terminal domain"/>
    <property type="match status" value="1"/>
</dbReference>
<sequence length="86" mass="9548">MTAPHRTLLSVEYDSPERARIVERSVRPEIGAIDGDRTTATLHRDDETVEVRVAADDLVALRAGINTWLTLLSVAEESDRAATEQF</sequence>
<evidence type="ECO:0000256" key="1">
    <source>
        <dbReference type="ARBA" id="ARBA00007073"/>
    </source>
</evidence>
<dbReference type="NCBIfam" id="NF011470">
    <property type="entry name" value="PRK14887.1"/>
    <property type="match status" value="1"/>
</dbReference>
<dbReference type="RefSeq" id="WP_162412790.1">
    <property type="nucleotide sequence ID" value="NZ_JAHQXE010000002.1"/>
</dbReference>
<comment type="caution">
    <text evidence="2">The sequence shown here is derived from an EMBL/GenBank/DDBJ whole genome shotgun (WGS) entry which is preliminary data.</text>
</comment>
<dbReference type="AlphaFoldDB" id="A0AA41KHB6"/>
<organism evidence="2 3">
    <name type="scientific">Haloarcula salina</name>
    <dbReference type="NCBI Taxonomy" id="1429914"/>
    <lineage>
        <taxon>Archaea</taxon>
        <taxon>Methanobacteriati</taxon>
        <taxon>Methanobacteriota</taxon>
        <taxon>Stenosarchaea group</taxon>
        <taxon>Halobacteria</taxon>
        <taxon>Halobacteriales</taxon>
        <taxon>Haloarculaceae</taxon>
        <taxon>Haloarcula</taxon>
    </lineage>
</organism>
<evidence type="ECO:0000313" key="2">
    <source>
        <dbReference type="EMBL" id="MBV0901586.1"/>
    </source>
</evidence>
<dbReference type="InterPro" id="IPR015419">
    <property type="entry name" value="CTAG/Pcc1"/>
</dbReference>
<name>A0AA41KHB6_9EURY</name>
<comment type="similarity">
    <text evidence="1">Belongs to the CTAG/PCC1 family.</text>
</comment>
<dbReference type="Pfam" id="PF09341">
    <property type="entry name" value="Pcc1"/>
    <property type="match status" value="1"/>
</dbReference>
<dbReference type="EMBL" id="JAHQXE010000002">
    <property type="protein sequence ID" value="MBV0901586.1"/>
    <property type="molecule type" value="Genomic_DNA"/>
</dbReference>
<protein>
    <submittedName>
        <fullName evidence="2">KEOPS complex Pcc1-like subunit</fullName>
    </submittedName>
</protein>
<gene>
    <name evidence="2" type="ORF">KTS37_07265</name>
</gene>
<dbReference type="Proteomes" id="UP001166304">
    <property type="component" value="Unassembled WGS sequence"/>
</dbReference>
<evidence type="ECO:0000313" key="3">
    <source>
        <dbReference type="Proteomes" id="UP001166304"/>
    </source>
</evidence>
<keyword evidence="3" id="KW-1185">Reference proteome</keyword>
<proteinExistence type="inferred from homology"/>
<accession>A0AA41KHB6</accession>
<reference evidence="2" key="1">
    <citation type="submission" date="2021-06" db="EMBL/GenBank/DDBJ databases">
        <title>New haloarchaea isolates fom saline soil.</title>
        <authorList>
            <person name="Duran-Viseras A."/>
            <person name="Sanchez-Porro C.S."/>
            <person name="Ventosa A."/>
        </authorList>
    </citation>
    <scope>NUCLEOTIDE SEQUENCE</scope>
    <source>
        <strain evidence="2">JCM 18369</strain>
    </source>
</reference>